<dbReference type="AlphaFoldDB" id="A0AAV8T8E4"/>
<gene>
    <name evidence="4" type="ORF">K2173_007502</name>
</gene>
<feature type="region of interest" description="Disordered" evidence="3">
    <location>
        <begin position="125"/>
        <end position="320"/>
    </location>
</feature>
<comment type="caution">
    <text evidence="4">The sequence shown here is derived from an EMBL/GenBank/DDBJ whole genome shotgun (WGS) entry which is preliminary data.</text>
</comment>
<dbReference type="Proteomes" id="UP001159364">
    <property type="component" value="Linkage Group LG06"/>
</dbReference>
<proteinExistence type="inferred from homology"/>
<dbReference type="PROSITE" id="PS00823">
    <property type="entry name" value="DEHYDRIN_2"/>
    <property type="match status" value="1"/>
</dbReference>
<dbReference type="EMBL" id="JAIWQS010000006">
    <property type="protein sequence ID" value="KAJ8762344.1"/>
    <property type="molecule type" value="Genomic_DNA"/>
</dbReference>
<organism evidence="4 5">
    <name type="scientific">Erythroxylum novogranatense</name>
    <dbReference type="NCBI Taxonomy" id="1862640"/>
    <lineage>
        <taxon>Eukaryota</taxon>
        <taxon>Viridiplantae</taxon>
        <taxon>Streptophyta</taxon>
        <taxon>Embryophyta</taxon>
        <taxon>Tracheophyta</taxon>
        <taxon>Spermatophyta</taxon>
        <taxon>Magnoliopsida</taxon>
        <taxon>eudicotyledons</taxon>
        <taxon>Gunneridae</taxon>
        <taxon>Pentapetalae</taxon>
        <taxon>rosids</taxon>
        <taxon>fabids</taxon>
        <taxon>Malpighiales</taxon>
        <taxon>Erythroxylaceae</taxon>
        <taxon>Erythroxylum</taxon>
    </lineage>
</organism>
<evidence type="ECO:0008006" key="6">
    <source>
        <dbReference type="Google" id="ProtNLM"/>
    </source>
</evidence>
<dbReference type="GO" id="GO:0009737">
    <property type="term" value="P:response to abscisic acid"/>
    <property type="evidence" value="ECO:0007669"/>
    <property type="project" value="TreeGrafter"/>
</dbReference>
<reference evidence="4 5" key="1">
    <citation type="submission" date="2021-09" db="EMBL/GenBank/DDBJ databases">
        <title>Genomic insights and catalytic innovation underlie evolution of tropane alkaloids biosynthesis.</title>
        <authorList>
            <person name="Wang Y.-J."/>
            <person name="Tian T."/>
            <person name="Huang J.-P."/>
            <person name="Huang S.-X."/>
        </authorList>
    </citation>
    <scope>NUCLEOTIDE SEQUENCE [LARGE SCALE GENOMIC DNA]</scope>
    <source>
        <strain evidence="4">KIB-2018</strain>
        <tissue evidence="4">Leaf</tissue>
    </source>
</reference>
<evidence type="ECO:0000313" key="5">
    <source>
        <dbReference type="Proteomes" id="UP001159364"/>
    </source>
</evidence>
<feature type="compositionally biased region" description="Basic and acidic residues" evidence="3">
    <location>
        <begin position="278"/>
        <end position="320"/>
    </location>
</feature>
<dbReference type="GO" id="GO:0009414">
    <property type="term" value="P:response to water deprivation"/>
    <property type="evidence" value="ECO:0007669"/>
    <property type="project" value="UniProtKB-ARBA"/>
</dbReference>
<comment type="similarity">
    <text evidence="1 2">Belongs to the plant dehydrin family.</text>
</comment>
<dbReference type="PROSITE" id="PS00315">
    <property type="entry name" value="DEHYDRIN_1"/>
    <property type="match status" value="1"/>
</dbReference>
<evidence type="ECO:0000256" key="3">
    <source>
        <dbReference type="SAM" id="MobiDB-lite"/>
    </source>
</evidence>
<dbReference type="GO" id="GO:0005829">
    <property type="term" value="C:cytosol"/>
    <property type="evidence" value="ECO:0007669"/>
    <property type="project" value="TreeGrafter"/>
</dbReference>
<name>A0AAV8T8E4_9ROSI</name>
<dbReference type="PANTHER" id="PTHR33346:SF53">
    <property type="entry name" value="DEHYDRIN COR47-LIKE"/>
    <property type="match status" value="1"/>
</dbReference>
<dbReference type="PANTHER" id="PTHR33346">
    <property type="entry name" value="DEHYDRIN XERO 2-RELATED"/>
    <property type="match status" value="1"/>
</dbReference>
<evidence type="ECO:0000256" key="2">
    <source>
        <dbReference type="RuleBase" id="RU003995"/>
    </source>
</evidence>
<dbReference type="InterPro" id="IPR030513">
    <property type="entry name" value="Dehydrin_CS"/>
</dbReference>
<dbReference type="Pfam" id="PF00257">
    <property type="entry name" value="Dehydrin"/>
    <property type="match status" value="1"/>
</dbReference>
<feature type="compositionally biased region" description="Basic and acidic residues" evidence="3">
    <location>
        <begin position="182"/>
        <end position="225"/>
    </location>
</feature>
<evidence type="ECO:0000256" key="1">
    <source>
        <dbReference type="ARBA" id="ARBA00008403"/>
    </source>
</evidence>
<feature type="compositionally biased region" description="Basic and acidic residues" evidence="3">
    <location>
        <begin position="238"/>
        <end position="261"/>
    </location>
</feature>
<evidence type="ECO:0000313" key="4">
    <source>
        <dbReference type="EMBL" id="KAJ8762344.1"/>
    </source>
</evidence>
<dbReference type="GO" id="GO:0009631">
    <property type="term" value="P:cold acclimation"/>
    <property type="evidence" value="ECO:0007669"/>
    <property type="project" value="TreeGrafter"/>
</dbReference>
<protein>
    <recommendedName>
        <fullName evidence="6">Dehydrin</fullName>
    </recommendedName>
</protein>
<keyword evidence="5" id="KW-1185">Reference proteome</keyword>
<dbReference type="GO" id="GO:0016020">
    <property type="term" value="C:membrane"/>
    <property type="evidence" value="ECO:0007669"/>
    <property type="project" value="TreeGrafter"/>
</dbReference>
<sequence length="320" mass="36551">MDSAWSVMCPPCPDWFGTVSLLLLDRVRSALSHTIKAHTLSQRTISKKAYQLPHLRALLIDSPLFIQVLVVEVKIFRMADDKVYKSHECESTPVVDESTAEIKDRGVFDFLGKKEEEKHQEEVMAAQFEEKVRVSEHETKEKEEKKPGLLEKLHRSSSSSSSSSDEEEGEGEEKKKKKKGLKEKIKEKISGDKEHEEEKKHEDTAVPVEKCDVEVSHTETHHHQPVEVIHSEQPSQETEEKKGFLEKIKEKLPGHHKKPEEVVTPPPTETCTPPETTHSPDAEAKEKKGILEKIKEKLPGYHPKTEEEKEKEKEKESGCH</sequence>
<feature type="compositionally biased region" description="Basic and acidic residues" evidence="3">
    <location>
        <begin position="125"/>
        <end position="154"/>
    </location>
</feature>
<dbReference type="InterPro" id="IPR000167">
    <property type="entry name" value="Dehydrin"/>
</dbReference>
<accession>A0AAV8T8E4</accession>